<dbReference type="InterPro" id="IPR036366">
    <property type="entry name" value="PGBDSf"/>
</dbReference>
<evidence type="ECO:0000259" key="1">
    <source>
        <dbReference type="Pfam" id="PF01471"/>
    </source>
</evidence>
<comment type="caution">
    <text evidence="2">The sequence shown here is derived from an EMBL/GenBank/DDBJ whole genome shotgun (WGS) entry which is preliminary data.</text>
</comment>
<evidence type="ECO:0000313" key="3">
    <source>
        <dbReference type="Proteomes" id="UP000053244"/>
    </source>
</evidence>
<dbReference type="SUPFAM" id="SSF47090">
    <property type="entry name" value="PGBD-like"/>
    <property type="match status" value="1"/>
</dbReference>
<dbReference type="InterPro" id="IPR036365">
    <property type="entry name" value="PGBD-like_sf"/>
</dbReference>
<dbReference type="AlphaFoldDB" id="A0A101JHS4"/>
<proteinExistence type="predicted"/>
<accession>A0A101JHS4</accession>
<dbReference type="Gene3D" id="1.10.101.10">
    <property type="entry name" value="PGBD-like superfamily/PGBD"/>
    <property type="match status" value="1"/>
</dbReference>
<keyword evidence="3" id="KW-1185">Reference proteome</keyword>
<dbReference type="RefSeq" id="WP_198171165.1">
    <property type="nucleotide sequence ID" value="NZ_LLZH01000302.1"/>
</dbReference>
<reference evidence="2 3" key="1">
    <citation type="submission" date="2015-10" db="EMBL/GenBank/DDBJ databases">
        <authorList>
            <person name="Gilbert D.G."/>
        </authorList>
    </citation>
    <scope>NUCLEOTIDE SEQUENCE [LARGE SCALE GENOMIC DNA]</scope>
    <source>
        <strain evidence="2 3">NRRL B-16712</strain>
    </source>
</reference>
<dbReference type="Gene3D" id="2.40.420.20">
    <property type="match status" value="1"/>
</dbReference>
<protein>
    <recommendedName>
        <fullName evidence="1">Peptidoglycan binding-like domain-containing protein</fullName>
    </recommendedName>
</protein>
<evidence type="ECO:0000313" key="2">
    <source>
        <dbReference type="EMBL" id="KUL27047.1"/>
    </source>
</evidence>
<organism evidence="2 3">
    <name type="scientific">Actinoplanes awajinensis subsp. mycoplanecinus</name>
    <dbReference type="NCBI Taxonomy" id="135947"/>
    <lineage>
        <taxon>Bacteria</taxon>
        <taxon>Bacillati</taxon>
        <taxon>Actinomycetota</taxon>
        <taxon>Actinomycetes</taxon>
        <taxon>Micromonosporales</taxon>
        <taxon>Micromonosporaceae</taxon>
        <taxon>Actinoplanes</taxon>
    </lineage>
</organism>
<sequence>MKARTTLGIAVAATLVAGSTAGILLVTGRAHDDPDGAVTPAPTATVTRTDLVQTEQVDGVLGYAGTTTVGSATNAIVTWLPQPGDTITRGQHVYDAANQPVPLFYGRLPFWRELHRGVPDGPDVRILEQNLDKLGYGDGLTVDDDFTDATAAAVRKWQKARHVPRTGRVPTGDVVVLPGAIRVAEVKARLGAPATGDVVTATGTRKQVAVDLPATKSGLAVKGAKVTVGLPDGSTARGRITAVGTTAQAPDEDSPDDPPTLPVTVALDDPATTGALDGAPVTVGLRGAVHKKVLAVPVGALLALAEGGFGVQVVADGGAQRIVGVTLGAFANGQVEIKGEGLSDGTKVTVPAA</sequence>
<dbReference type="Proteomes" id="UP000053244">
    <property type="component" value="Unassembled WGS sequence"/>
</dbReference>
<feature type="domain" description="Peptidoglycan binding-like" evidence="1">
    <location>
        <begin position="121"/>
        <end position="169"/>
    </location>
</feature>
<dbReference type="EMBL" id="LLZH01000302">
    <property type="protein sequence ID" value="KUL27047.1"/>
    <property type="molecule type" value="Genomic_DNA"/>
</dbReference>
<gene>
    <name evidence="2" type="ORF">ADL15_36675</name>
</gene>
<dbReference type="InterPro" id="IPR002477">
    <property type="entry name" value="Peptidoglycan-bd-like"/>
</dbReference>
<name>A0A101JHS4_9ACTN</name>
<dbReference type="Pfam" id="PF01471">
    <property type="entry name" value="PG_binding_1"/>
    <property type="match status" value="1"/>
</dbReference>